<protein>
    <submittedName>
        <fullName evidence="1">Uncharacterized protein</fullName>
    </submittedName>
</protein>
<dbReference type="AlphaFoldDB" id="E0S3J5"/>
<evidence type="ECO:0000313" key="2">
    <source>
        <dbReference type="Proteomes" id="UP000001299"/>
    </source>
</evidence>
<proteinExistence type="predicted"/>
<keyword evidence="1" id="KW-0614">Plasmid</keyword>
<geneLocation type="plasmid" evidence="1 2">
    <name>pCY360</name>
</geneLocation>
<organism evidence="1 2">
    <name type="scientific">Butyrivibrio proteoclasticus (strain ATCC 51982 / DSM 14932 / B316)</name>
    <name type="common">Clostridium proteoclasticum</name>
    <dbReference type="NCBI Taxonomy" id="515622"/>
    <lineage>
        <taxon>Bacteria</taxon>
        <taxon>Bacillati</taxon>
        <taxon>Bacillota</taxon>
        <taxon>Clostridia</taxon>
        <taxon>Lachnospirales</taxon>
        <taxon>Lachnospiraceae</taxon>
        <taxon>Butyrivibrio</taxon>
    </lineage>
</organism>
<evidence type="ECO:0000313" key="1">
    <source>
        <dbReference type="EMBL" id="ADL35977.1"/>
    </source>
</evidence>
<sequence>MAKVKNYVYVVTSLPCDCDGASKGIVKIFSDEENADEFRDKMELKDKKDQKKYMCDPTEYEVEKWEVE</sequence>
<name>E0S3J5_BUTPB</name>
<keyword evidence="2" id="KW-1185">Reference proteome</keyword>
<dbReference type="RefSeq" id="WP_013282627.1">
    <property type="nucleotide sequence ID" value="NC_014389.1"/>
</dbReference>
<accession>E0S3J5</accession>
<reference evidence="1 2" key="1">
    <citation type="journal article" date="2010" name="PLoS ONE">
        <title>The glycobiome of the rumen bacterium Butyrivibrio proteoclasticus B316(T) highlights adaptation to a polysaccharide-rich environment.</title>
        <authorList>
            <person name="Kelly W.J."/>
            <person name="Leahy S.C."/>
            <person name="Altermann E."/>
            <person name="Yeoman C.J."/>
            <person name="Dunne J.C."/>
            <person name="Kong Z."/>
            <person name="Pacheco D.M."/>
            <person name="Li D."/>
            <person name="Noel S.J."/>
            <person name="Moon C.D."/>
            <person name="Cookson A.L."/>
            <person name="Attwood G.T."/>
        </authorList>
    </citation>
    <scope>NUCLEOTIDE SEQUENCE [LARGE SCALE GENOMIC DNA]</scope>
    <source>
        <strain evidence="2">ATCC 51982 / DSM 14932 / B316</strain>
        <plasmid evidence="2">Plasmid pCY360</plasmid>
    </source>
</reference>
<gene>
    <name evidence="1" type="ordered locus">bpr_II037</name>
</gene>
<dbReference type="EMBL" id="CP001812">
    <property type="protein sequence ID" value="ADL35977.1"/>
    <property type="molecule type" value="Genomic_DNA"/>
</dbReference>
<dbReference type="KEGG" id="bpb:bpr_II037"/>
<dbReference type="HOGENOM" id="CLU_2786007_0_0_9"/>
<dbReference type="Proteomes" id="UP000001299">
    <property type="component" value="Plasmid pCY360"/>
</dbReference>